<keyword evidence="1" id="KW-0560">Oxidoreductase</keyword>
<dbReference type="EMBL" id="JBHMQT010000059">
    <property type="protein sequence ID" value="MFC0865986.1"/>
    <property type="molecule type" value="Genomic_DNA"/>
</dbReference>
<dbReference type="RefSeq" id="WP_394303987.1">
    <property type="nucleotide sequence ID" value="NZ_JBHMQT010000059.1"/>
</dbReference>
<dbReference type="InterPro" id="IPR052703">
    <property type="entry name" value="Aromatic_CoA_ox/epox"/>
</dbReference>
<evidence type="ECO:0000313" key="1">
    <source>
        <dbReference type="EMBL" id="MFC0865986.1"/>
    </source>
</evidence>
<dbReference type="PANTHER" id="PTHR30458">
    <property type="entry name" value="PHENYLACETIC ACID DEGRADATION PROTEIN PAA"/>
    <property type="match status" value="1"/>
</dbReference>
<dbReference type="EC" id="1.14.13.149" evidence="1"/>
<dbReference type="InterPro" id="IPR007814">
    <property type="entry name" value="PaaA_PaaC"/>
</dbReference>
<dbReference type="NCBIfam" id="TIGR02158">
    <property type="entry name" value="PA_CoA_Oxy3"/>
    <property type="match status" value="1"/>
</dbReference>
<keyword evidence="2" id="KW-1185">Reference proteome</keyword>
<dbReference type="InterPro" id="IPR011882">
    <property type="entry name" value="PaaC"/>
</dbReference>
<dbReference type="InterPro" id="IPR012347">
    <property type="entry name" value="Ferritin-like"/>
</dbReference>
<dbReference type="Gene3D" id="1.20.1260.10">
    <property type="match status" value="1"/>
</dbReference>
<organism evidence="1 2">
    <name type="scientific">Sphaerimonospora cavernae</name>
    <dbReference type="NCBI Taxonomy" id="1740611"/>
    <lineage>
        <taxon>Bacteria</taxon>
        <taxon>Bacillati</taxon>
        <taxon>Actinomycetota</taxon>
        <taxon>Actinomycetes</taxon>
        <taxon>Streptosporangiales</taxon>
        <taxon>Streptosporangiaceae</taxon>
        <taxon>Sphaerimonospora</taxon>
    </lineage>
</organism>
<dbReference type="InterPro" id="IPR009078">
    <property type="entry name" value="Ferritin-like_SF"/>
</dbReference>
<dbReference type="PIRSF" id="PIRSF037834">
    <property type="entry name" value="PA_CoA_Oase3"/>
    <property type="match status" value="1"/>
</dbReference>
<dbReference type="Pfam" id="PF05138">
    <property type="entry name" value="PaaA_PaaC"/>
    <property type="match status" value="1"/>
</dbReference>
<gene>
    <name evidence="1" type="primary">paaC</name>
    <name evidence="1" type="ORF">ACFHYQ_27170</name>
</gene>
<dbReference type="SUPFAM" id="SSF47240">
    <property type="entry name" value="Ferritin-like"/>
    <property type="match status" value="1"/>
</dbReference>
<dbReference type="GO" id="GO:0097266">
    <property type="term" value="F:phenylacetyl-CoA 1,2-epoxidase activity"/>
    <property type="evidence" value="ECO:0007669"/>
    <property type="project" value="UniProtKB-EC"/>
</dbReference>
<sequence length="252" mass="28221">MKVHDTAERADSRFDYLLGLGDDALIAAQRTAEWCARAPQIEEDVALANIALDLLGQARELLSYAGEVEGRGRDEDALAFGRDEHEFRNVQLVELPDGDFATAIAKMLFFGVYQRLLYSALSEADDRRLAGIAAKAAKETAYHVDHAVTWTLRLGDGTAESHRRMRTAVEQVWPFTHELFEPAGPVSVGVDPGVLRAPWTRLIEQVLARATLRRPDDDWRPTGGRRGLHTEAFGRLLAEMQYLYRAHPGARW</sequence>
<reference evidence="1 2" key="1">
    <citation type="submission" date="2024-09" db="EMBL/GenBank/DDBJ databases">
        <authorList>
            <person name="Sun Q."/>
            <person name="Mori K."/>
        </authorList>
    </citation>
    <scope>NUCLEOTIDE SEQUENCE [LARGE SCALE GENOMIC DNA]</scope>
    <source>
        <strain evidence="1 2">TBRC 1851</strain>
    </source>
</reference>
<proteinExistence type="predicted"/>
<accession>A0ABV6UCR2</accession>
<dbReference type="Proteomes" id="UP001589870">
    <property type="component" value="Unassembled WGS sequence"/>
</dbReference>
<protein>
    <submittedName>
        <fullName evidence="1">1,2-phenylacetyl-CoA epoxidase subunit PaaC</fullName>
        <ecNumber evidence="1">1.14.13.149</ecNumber>
    </submittedName>
</protein>
<comment type="caution">
    <text evidence="1">The sequence shown here is derived from an EMBL/GenBank/DDBJ whole genome shotgun (WGS) entry which is preliminary data.</text>
</comment>
<evidence type="ECO:0000313" key="2">
    <source>
        <dbReference type="Proteomes" id="UP001589870"/>
    </source>
</evidence>
<name>A0ABV6UCR2_9ACTN</name>
<dbReference type="PANTHER" id="PTHR30458:SF0">
    <property type="entry name" value="1,2-PHENYLACETYL-COA EPOXIDASE, SUBUNIT C"/>
    <property type="match status" value="1"/>
</dbReference>